<dbReference type="PANTHER" id="PTHR48100">
    <property type="entry name" value="BROAD-SPECIFICITY PHOSPHATASE YOR283W-RELATED"/>
    <property type="match status" value="1"/>
</dbReference>
<dbReference type="Gene3D" id="3.40.50.1240">
    <property type="entry name" value="Phosphoglycerate mutase-like"/>
    <property type="match status" value="1"/>
</dbReference>
<comment type="caution">
    <text evidence="1">The sequence shown here is derived from an EMBL/GenBank/DDBJ whole genome shotgun (WGS) entry which is preliminary data.</text>
</comment>
<dbReference type="RefSeq" id="WP_135326428.1">
    <property type="nucleotide sequence ID" value="NZ_SRJC01000001.1"/>
</dbReference>
<dbReference type="PANTHER" id="PTHR48100:SF59">
    <property type="entry name" value="ADENOSYLCOBALAMIN_ALPHA-RIBAZOLE PHOSPHATASE"/>
    <property type="match status" value="1"/>
</dbReference>
<dbReference type="CDD" id="cd07067">
    <property type="entry name" value="HP_PGM_like"/>
    <property type="match status" value="1"/>
</dbReference>
<accession>A0A4Z0H1F1</accession>
<gene>
    <name evidence="1" type="ORF">E4663_01545</name>
</gene>
<dbReference type="GO" id="GO:0005737">
    <property type="term" value="C:cytoplasm"/>
    <property type="evidence" value="ECO:0007669"/>
    <property type="project" value="TreeGrafter"/>
</dbReference>
<dbReference type="Pfam" id="PF00300">
    <property type="entry name" value="His_Phos_1"/>
    <property type="match status" value="1"/>
</dbReference>
<dbReference type="EMBL" id="SRJC01000001">
    <property type="protein sequence ID" value="TGB03714.1"/>
    <property type="molecule type" value="Genomic_DNA"/>
</dbReference>
<evidence type="ECO:0000313" key="2">
    <source>
        <dbReference type="Proteomes" id="UP000297982"/>
    </source>
</evidence>
<dbReference type="InterPro" id="IPR013078">
    <property type="entry name" value="His_Pase_superF_clade-1"/>
</dbReference>
<dbReference type="SUPFAM" id="SSF53254">
    <property type="entry name" value="Phosphoglycerate mutase-like"/>
    <property type="match status" value="1"/>
</dbReference>
<dbReference type="STRING" id="192814.GCA_900166575_00607"/>
<dbReference type="Proteomes" id="UP000297982">
    <property type="component" value="Unassembled WGS sequence"/>
</dbReference>
<dbReference type="InterPro" id="IPR050275">
    <property type="entry name" value="PGM_Phosphatase"/>
</dbReference>
<keyword evidence="2" id="KW-1185">Reference proteome</keyword>
<name>A0A4Z0H1F1_9BACI</name>
<reference evidence="1 2" key="1">
    <citation type="journal article" date="2003" name="Int. J. Syst. Evol. Microbiol.">
        <title>Halobacillus salinus sp. nov., isolated from a salt lake on the coast of the East Sea in Korea.</title>
        <authorList>
            <person name="Yoon J.H."/>
            <person name="Kang K.H."/>
            <person name="Park Y.H."/>
        </authorList>
    </citation>
    <scope>NUCLEOTIDE SEQUENCE [LARGE SCALE GENOMIC DNA]</scope>
    <source>
        <strain evidence="1 2">HSL-3</strain>
    </source>
</reference>
<dbReference type="InterPro" id="IPR029033">
    <property type="entry name" value="His_PPase_superfam"/>
</dbReference>
<evidence type="ECO:0000313" key="1">
    <source>
        <dbReference type="EMBL" id="TGB03714.1"/>
    </source>
</evidence>
<sequence length="192" mass="22079">MSTFIYMVRHGESPKEGNERTRGLTEQGSKDTDLVAATLKTEAIDVVVSSPYKRSVITVEKTAQQFHLEVLVREDLRERKFVSDETRIPDRELAPILEKSFEDPDFFVDGGESNAECQRRAVDVLRELLDTFQGEKVVVGTHGAVMTLIMGNFDEKYDLEFLYSTTKPDIYRMEFHEKKLIDVQRLWIGETP</sequence>
<dbReference type="GO" id="GO:0016791">
    <property type="term" value="F:phosphatase activity"/>
    <property type="evidence" value="ECO:0007669"/>
    <property type="project" value="TreeGrafter"/>
</dbReference>
<protein>
    <submittedName>
        <fullName evidence="1">Histidine phosphatase family protein</fullName>
    </submittedName>
</protein>
<organism evidence="1 2">
    <name type="scientific">Halobacillus salinus</name>
    <dbReference type="NCBI Taxonomy" id="192814"/>
    <lineage>
        <taxon>Bacteria</taxon>
        <taxon>Bacillati</taxon>
        <taxon>Bacillota</taxon>
        <taxon>Bacilli</taxon>
        <taxon>Bacillales</taxon>
        <taxon>Bacillaceae</taxon>
        <taxon>Halobacillus</taxon>
    </lineage>
</organism>
<proteinExistence type="predicted"/>
<dbReference type="AlphaFoldDB" id="A0A4Z0H1F1"/>